<dbReference type="Gene3D" id="3.90.226.10">
    <property type="entry name" value="2-enoyl-CoA Hydratase, Chain A, domain 1"/>
    <property type="match status" value="1"/>
</dbReference>
<comment type="caution">
    <text evidence="2">The sequence shown here is derived from an EMBL/GenBank/DDBJ whole genome shotgun (WGS) entry which is preliminary data.</text>
</comment>
<feature type="signal peptide" evidence="1">
    <location>
        <begin position="1"/>
        <end position="22"/>
    </location>
</feature>
<name>A0A7X3H7L8_9GAMM</name>
<dbReference type="InterPro" id="IPR029045">
    <property type="entry name" value="ClpP/crotonase-like_dom_sf"/>
</dbReference>
<evidence type="ECO:0008006" key="4">
    <source>
        <dbReference type="Google" id="ProtNLM"/>
    </source>
</evidence>
<proteinExistence type="predicted"/>
<sequence length="460" mass="49649">MKPRRLAPLFAALAFTSGAALADVTRVANCSTPAGCFLISGEITDADAAALAQISQFLDGRKLSRPTITLNSPGGVVDAAIAAGRTIRQMRAEVEVDSGSHCLSACVFLLAGGVRRSVYGTVGIHRPYTPQIGELDIQQAQENYRSTQDKVKAFLRDMNLSDQLYDAMVQVPSEQIRNLDFTELKYFGLNLTDPVEVEYIDSAGAAKYGISKAEYLKRKAVADKCPNVVETFDACLEYVFRTGYLPSQKPQRDSTINSVLAQAYREFPFLDVEGPDANQAAIDEVVKVRDALMAKGYSVTDAIHEAVRQVGPKYAGKAATTKGEFAALSTVLQEAYARYPFLDYERPDVNLAAIDEVVQVRNALMAQGYGAAEAIRAAVNQVGPKYAGKAATANGDGAALAAVLREAYARYPFLDYERPDANQAAIDEVLQVRNALMAQGYGAAEAIRAAVNQVGPKYAR</sequence>
<dbReference type="InterPro" id="IPR023562">
    <property type="entry name" value="ClpP/TepA"/>
</dbReference>
<gene>
    <name evidence="2" type="ORF">GO594_12950</name>
</gene>
<dbReference type="RefSeq" id="WP_160481015.1">
    <property type="nucleotide sequence ID" value="NZ_WTFN01000027.1"/>
</dbReference>
<accession>A0A7X3H7L8</accession>
<feature type="chain" id="PRO_5031185194" description="ATP-dependent protease ClpP, protease subunit" evidence="1">
    <location>
        <begin position="23"/>
        <end position="460"/>
    </location>
</feature>
<evidence type="ECO:0000256" key="1">
    <source>
        <dbReference type="SAM" id="SignalP"/>
    </source>
</evidence>
<dbReference type="EMBL" id="WTFN01000027">
    <property type="protein sequence ID" value="MWK56888.1"/>
    <property type="molecule type" value="Genomic_DNA"/>
</dbReference>
<dbReference type="SUPFAM" id="SSF52096">
    <property type="entry name" value="ClpP/crotonase"/>
    <property type="match status" value="1"/>
</dbReference>
<dbReference type="AlphaFoldDB" id="A0A7X3H7L8"/>
<dbReference type="Pfam" id="PF00574">
    <property type="entry name" value="CLP_protease"/>
    <property type="match status" value="1"/>
</dbReference>
<organism evidence="2 3">
    <name type="scientific">Metapseudomonas otitidis</name>
    <dbReference type="NCBI Taxonomy" id="319939"/>
    <lineage>
        <taxon>Bacteria</taxon>
        <taxon>Pseudomonadati</taxon>
        <taxon>Pseudomonadota</taxon>
        <taxon>Gammaproteobacteria</taxon>
        <taxon>Pseudomonadales</taxon>
        <taxon>Pseudomonadaceae</taxon>
        <taxon>Metapseudomonas</taxon>
    </lineage>
</organism>
<evidence type="ECO:0000313" key="3">
    <source>
        <dbReference type="Proteomes" id="UP000461288"/>
    </source>
</evidence>
<dbReference type="Proteomes" id="UP000461288">
    <property type="component" value="Unassembled WGS sequence"/>
</dbReference>
<reference evidence="2 3" key="1">
    <citation type="submission" date="2019-12" db="EMBL/GenBank/DDBJ databases">
        <title>Draft genome sequence of Pseudomonas otitidis recovered from a chicken carcass.</title>
        <authorList>
            <person name="Vieira T.R."/>
            <person name="Oliviera E.F.C."/>
            <person name="Silva N.M.V."/>
            <person name="Sambrano G.E."/>
            <person name="Cibulski S.P."/>
            <person name="Cardoso M.R.I."/>
        </authorList>
    </citation>
    <scope>NUCLEOTIDE SEQUENCE [LARGE SCALE GENOMIC DNA]</scope>
    <source>
        <strain evidence="2 3">25_K</strain>
    </source>
</reference>
<protein>
    <recommendedName>
        <fullName evidence="4">ATP-dependent protease ClpP, protease subunit</fullName>
    </recommendedName>
</protein>
<keyword evidence="1" id="KW-0732">Signal</keyword>
<evidence type="ECO:0000313" key="2">
    <source>
        <dbReference type="EMBL" id="MWK56888.1"/>
    </source>
</evidence>